<evidence type="ECO:0000256" key="1">
    <source>
        <dbReference type="ARBA" id="ARBA00023015"/>
    </source>
</evidence>
<reference evidence="6 7" key="1">
    <citation type="submission" date="2021-05" db="EMBL/GenBank/DDBJ databases">
        <title>Genome Assembly of Synthetic Allotetraploid Brassica napus Reveals Homoeologous Exchanges between Subgenomes.</title>
        <authorList>
            <person name="Davis J.T."/>
        </authorList>
    </citation>
    <scope>NUCLEOTIDE SEQUENCE [LARGE SCALE GENOMIC DNA]</scope>
    <source>
        <strain evidence="7">cv. Da-Ae</strain>
        <tissue evidence="6">Seedling</tissue>
    </source>
</reference>
<dbReference type="InterPro" id="IPR036093">
    <property type="entry name" value="NAC_dom_sf"/>
</dbReference>
<evidence type="ECO:0000256" key="4">
    <source>
        <dbReference type="ARBA" id="ARBA00023242"/>
    </source>
</evidence>
<keyword evidence="2" id="KW-0238">DNA-binding</keyword>
<dbReference type="PROSITE" id="PS51005">
    <property type="entry name" value="NAC"/>
    <property type="match status" value="1"/>
</dbReference>
<name>A0ABQ8A6S8_BRANA</name>
<sequence length="524" mass="57391">MALKPPDEIEALTKTTSPINVSNCSSPAYSSAIEASIQTAEASSVNAAPCDDEFSDTPPATTIQSTAENLRPADSSITHESIAVVEESLPLVISEIAKAHTLDEESKRDTAVVHSLEDVGEQLSNPPSFFPSMGAWAKPLAFAPPATPPTPSDFDPKYLNNLLDSFWPSLNDGLGQNQKKKDHQTAVREFPLIPVQKIPVPELKYDGTLRFPWAARIYPATRNLYRAAKPTFRLDGTPQIETEREQAQINVVSDEKMVQVENSETETQAGVEPKDHLMPPSCPTYSSVTIATGSNSQSTLPPSAGFFSIRVATSQEDSSTIFCHLSSDAKFTLASTLAGSSSAHTSLQIMDDVPSDIIINEGITHSRNDPLTMTFLSTESNQEVDGMESDFHITEQMDEFGSVTRKGRLIKPAQKTWIVDGPWIVKNVKNVSVSSDLQIEDCGAYINCPNCGYRNDNRNVLTPWPGLPKGVKFQPTDEEVIEHLEAKCGIDGSKLDPFIQDFFFSVDDINYTHPQNLRGNNLFL</sequence>
<keyword evidence="1" id="KW-0805">Transcription regulation</keyword>
<keyword evidence="4" id="KW-0539">Nucleus</keyword>
<organism evidence="6 7">
    <name type="scientific">Brassica napus</name>
    <name type="common">Rape</name>
    <dbReference type="NCBI Taxonomy" id="3708"/>
    <lineage>
        <taxon>Eukaryota</taxon>
        <taxon>Viridiplantae</taxon>
        <taxon>Streptophyta</taxon>
        <taxon>Embryophyta</taxon>
        <taxon>Tracheophyta</taxon>
        <taxon>Spermatophyta</taxon>
        <taxon>Magnoliopsida</taxon>
        <taxon>eudicotyledons</taxon>
        <taxon>Gunneridae</taxon>
        <taxon>Pentapetalae</taxon>
        <taxon>rosids</taxon>
        <taxon>malvids</taxon>
        <taxon>Brassicales</taxon>
        <taxon>Brassicaceae</taxon>
        <taxon>Brassiceae</taxon>
        <taxon>Brassica</taxon>
    </lineage>
</organism>
<keyword evidence="7" id="KW-1185">Reference proteome</keyword>
<evidence type="ECO:0000313" key="7">
    <source>
        <dbReference type="Proteomes" id="UP000824890"/>
    </source>
</evidence>
<keyword evidence="3" id="KW-0804">Transcription</keyword>
<gene>
    <name evidence="6" type="ORF">HID58_050655</name>
</gene>
<feature type="domain" description="NAC" evidence="5">
    <location>
        <begin position="467"/>
        <end position="524"/>
    </location>
</feature>
<evidence type="ECO:0000259" key="5">
    <source>
        <dbReference type="PROSITE" id="PS51005"/>
    </source>
</evidence>
<protein>
    <recommendedName>
        <fullName evidence="5">NAC domain-containing protein</fullName>
    </recommendedName>
</protein>
<dbReference type="SUPFAM" id="SSF101941">
    <property type="entry name" value="NAC domain"/>
    <property type="match status" value="1"/>
</dbReference>
<dbReference type="Proteomes" id="UP000824890">
    <property type="component" value="Unassembled WGS sequence"/>
</dbReference>
<proteinExistence type="predicted"/>
<comment type="caution">
    <text evidence="6">The sequence shown here is derived from an EMBL/GenBank/DDBJ whole genome shotgun (WGS) entry which is preliminary data.</text>
</comment>
<evidence type="ECO:0000256" key="2">
    <source>
        <dbReference type="ARBA" id="ARBA00023125"/>
    </source>
</evidence>
<dbReference type="PANTHER" id="PTHR31079">
    <property type="entry name" value="NAC DOMAIN-CONTAINING PROTEIN 73"/>
    <property type="match status" value="1"/>
</dbReference>
<evidence type="ECO:0000313" key="6">
    <source>
        <dbReference type="EMBL" id="KAH0888226.1"/>
    </source>
</evidence>
<evidence type="ECO:0000256" key="3">
    <source>
        <dbReference type="ARBA" id="ARBA00023163"/>
    </source>
</evidence>
<dbReference type="EMBL" id="JAGKQM010000013">
    <property type="protein sequence ID" value="KAH0888226.1"/>
    <property type="molecule type" value="Genomic_DNA"/>
</dbReference>
<dbReference type="PANTHER" id="PTHR31079:SF2">
    <property type="entry name" value="NAC DOMAIN CONTAINING PROTEIN 44-RELATED"/>
    <property type="match status" value="1"/>
</dbReference>
<dbReference type="InterPro" id="IPR003441">
    <property type="entry name" value="NAC-dom"/>
</dbReference>
<accession>A0ABQ8A6S8</accession>
<dbReference type="InterPro" id="IPR044799">
    <property type="entry name" value="SOG1-like"/>
</dbReference>